<keyword evidence="1" id="KW-0812">Transmembrane</keyword>
<gene>
    <name evidence="2" type="ORF">LSH36_17g07031</name>
</gene>
<dbReference type="EMBL" id="JAODUP010000017">
    <property type="protein sequence ID" value="KAK2168385.1"/>
    <property type="molecule type" value="Genomic_DNA"/>
</dbReference>
<keyword evidence="1" id="KW-0472">Membrane</keyword>
<dbReference type="AlphaFoldDB" id="A0AAD9NFR1"/>
<keyword evidence="3" id="KW-1185">Reference proteome</keyword>
<evidence type="ECO:0000256" key="1">
    <source>
        <dbReference type="SAM" id="Phobius"/>
    </source>
</evidence>
<dbReference type="Proteomes" id="UP001208570">
    <property type="component" value="Unassembled WGS sequence"/>
</dbReference>
<evidence type="ECO:0000313" key="2">
    <source>
        <dbReference type="EMBL" id="KAK2168385.1"/>
    </source>
</evidence>
<reference evidence="2" key="1">
    <citation type="journal article" date="2023" name="Mol. Biol. Evol.">
        <title>Third-Generation Sequencing Reveals the Adaptive Role of the Epigenome in Three Deep-Sea Polychaetes.</title>
        <authorList>
            <person name="Perez M."/>
            <person name="Aroh O."/>
            <person name="Sun Y."/>
            <person name="Lan Y."/>
            <person name="Juniper S.K."/>
            <person name="Young C.R."/>
            <person name="Angers B."/>
            <person name="Qian P.Y."/>
        </authorList>
    </citation>
    <scope>NUCLEOTIDE SEQUENCE</scope>
    <source>
        <strain evidence="2">P08H-3</strain>
    </source>
</reference>
<evidence type="ECO:0000313" key="3">
    <source>
        <dbReference type="Proteomes" id="UP001208570"/>
    </source>
</evidence>
<keyword evidence="1" id="KW-1133">Transmembrane helix</keyword>
<sequence>MRLSSHHLRIEMGRWSRIPREKRTFHCRTDTQTEEHVLLRCNISGPLRHQMNINVQTLQDLFSHFQVVITIICNTPLFVLYGLLLFDYNLYRTLMMI</sequence>
<proteinExistence type="predicted"/>
<protein>
    <submittedName>
        <fullName evidence="2">Uncharacterized protein</fullName>
    </submittedName>
</protein>
<organism evidence="2 3">
    <name type="scientific">Paralvinella palmiformis</name>
    <dbReference type="NCBI Taxonomy" id="53620"/>
    <lineage>
        <taxon>Eukaryota</taxon>
        <taxon>Metazoa</taxon>
        <taxon>Spiralia</taxon>
        <taxon>Lophotrochozoa</taxon>
        <taxon>Annelida</taxon>
        <taxon>Polychaeta</taxon>
        <taxon>Sedentaria</taxon>
        <taxon>Canalipalpata</taxon>
        <taxon>Terebellida</taxon>
        <taxon>Terebelliformia</taxon>
        <taxon>Alvinellidae</taxon>
        <taxon>Paralvinella</taxon>
    </lineage>
</organism>
<accession>A0AAD9NFR1</accession>
<name>A0AAD9NFR1_9ANNE</name>
<comment type="caution">
    <text evidence="2">The sequence shown here is derived from an EMBL/GenBank/DDBJ whole genome shotgun (WGS) entry which is preliminary data.</text>
</comment>
<feature type="transmembrane region" description="Helical" evidence="1">
    <location>
        <begin position="65"/>
        <end position="86"/>
    </location>
</feature>